<proteinExistence type="predicted"/>
<reference evidence="1" key="1">
    <citation type="submission" date="2014-09" db="EMBL/GenBank/DDBJ databases">
        <authorList>
            <person name="Magalhaes I.L.F."/>
            <person name="Oliveira U."/>
            <person name="Santos F.R."/>
            <person name="Vidigal T.H.D.A."/>
            <person name="Brescovit A.D."/>
            <person name="Santos A.J."/>
        </authorList>
    </citation>
    <scope>NUCLEOTIDE SEQUENCE</scope>
    <source>
        <tissue evidence="1">Shoot tissue taken approximately 20 cm above the soil surface</tissue>
    </source>
</reference>
<name>A0A0A9BIR4_ARUDO</name>
<dbReference type="EMBL" id="GBRH01234016">
    <property type="protein sequence ID" value="JAD63879.1"/>
    <property type="molecule type" value="Transcribed_RNA"/>
</dbReference>
<evidence type="ECO:0000313" key="1">
    <source>
        <dbReference type="EMBL" id="JAD63879.1"/>
    </source>
</evidence>
<accession>A0A0A9BIR4</accession>
<reference evidence="1" key="2">
    <citation type="journal article" date="2015" name="Data Brief">
        <title>Shoot transcriptome of the giant reed, Arundo donax.</title>
        <authorList>
            <person name="Barrero R.A."/>
            <person name="Guerrero F.D."/>
            <person name="Moolhuijzen P."/>
            <person name="Goolsby J.A."/>
            <person name="Tidwell J."/>
            <person name="Bellgard S.E."/>
            <person name="Bellgard M.I."/>
        </authorList>
    </citation>
    <scope>NUCLEOTIDE SEQUENCE</scope>
    <source>
        <tissue evidence="1">Shoot tissue taken approximately 20 cm above the soil surface</tissue>
    </source>
</reference>
<dbReference type="AlphaFoldDB" id="A0A0A9BIR4"/>
<protein>
    <submittedName>
        <fullName evidence="1">Uncharacterized protein</fullName>
    </submittedName>
</protein>
<organism evidence="1">
    <name type="scientific">Arundo donax</name>
    <name type="common">Giant reed</name>
    <name type="synonym">Donax arundinaceus</name>
    <dbReference type="NCBI Taxonomy" id="35708"/>
    <lineage>
        <taxon>Eukaryota</taxon>
        <taxon>Viridiplantae</taxon>
        <taxon>Streptophyta</taxon>
        <taxon>Embryophyta</taxon>
        <taxon>Tracheophyta</taxon>
        <taxon>Spermatophyta</taxon>
        <taxon>Magnoliopsida</taxon>
        <taxon>Liliopsida</taxon>
        <taxon>Poales</taxon>
        <taxon>Poaceae</taxon>
        <taxon>PACMAD clade</taxon>
        <taxon>Arundinoideae</taxon>
        <taxon>Arundineae</taxon>
        <taxon>Arundo</taxon>
    </lineage>
</organism>
<sequence>MVSDSTRFWMVPDPSYSSATSRASETRRYGILGL</sequence>